<dbReference type="EMBL" id="JBHTCT010000011">
    <property type="protein sequence ID" value="MFC7364544.1"/>
    <property type="molecule type" value="Genomic_DNA"/>
</dbReference>
<keyword evidence="1" id="KW-0175">Coiled coil</keyword>
<name>A0ABW2NB95_9BACL</name>
<dbReference type="Proteomes" id="UP001596483">
    <property type="component" value="Unassembled WGS sequence"/>
</dbReference>
<protein>
    <submittedName>
        <fullName evidence="2">Uncharacterized protein</fullName>
    </submittedName>
</protein>
<sequence>MSEKEVNYEPIRSDIYIGSRNADVVWSRAEETTKLDRIERKLDKLLNLVEGKELSVKIDGAEIIDAITKADRLKRARI</sequence>
<evidence type="ECO:0000256" key="1">
    <source>
        <dbReference type="SAM" id="Coils"/>
    </source>
</evidence>
<keyword evidence="3" id="KW-1185">Reference proteome</keyword>
<proteinExistence type="predicted"/>
<comment type="caution">
    <text evidence="2">The sequence shown here is derived from an EMBL/GenBank/DDBJ whole genome shotgun (WGS) entry which is preliminary data.</text>
</comment>
<dbReference type="RefSeq" id="WP_157297374.1">
    <property type="nucleotide sequence ID" value="NZ_JBHTCT010000011.1"/>
</dbReference>
<feature type="coiled-coil region" evidence="1">
    <location>
        <begin position="28"/>
        <end position="55"/>
    </location>
</feature>
<reference evidence="3" key="1">
    <citation type="journal article" date="2019" name="Int. J. Syst. Evol. Microbiol.">
        <title>The Global Catalogue of Microorganisms (GCM) 10K type strain sequencing project: providing services to taxonomists for standard genome sequencing and annotation.</title>
        <authorList>
            <consortium name="The Broad Institute Genomics Platform"/>
            <consortium name="The Broad Institute Genome Sequencing Center for Infectious Disease"/>
            <person name="Wu L."/>
            <person name="Ma J."/>
        </authorList>
    </citation>
    <scope>NUCLEOTIDE SEQUENCE [LARGE SCALE GENOMIC DNA]</scope>
    <source>
        <strain evidence="3">JCM 4738</strain>
    </source>
</reference>
<accession>A0ABW2NB95</accession>
<organism evidence="2 3">
    <name type="scientific">Bhargavaea changchunensis</name>
    <dbReference type="NCBI Taxonomy" id="2134037"/>
    <lineage>
        <taxon>Bacteria</taxon>
        <taxon>Bacillati</taxon>
        <taxon>Bacillota</taxon>
        <taxon>Bacilli</taxon>
        <taxon>Bacillales</taxon>
        <taxon>Caryophanaceae</taxon>
        <taxon>Bhargavaea</taxon>
    </lineage>
</organism>
<evidence type="ECO:0000313" key="3">
    <source>
        <dbReference type="Proteomes" id="UP001596483"/>
    </source>
</evidence>
<evidence type="ECO:0000313" key="2">
    <source>
        <dbReference type="EMBL" id="MFC7364544.1"/>
    </source>
</evidence>
<gene>
    <name evidence="2" type="ORF">ACFQQH_05310</name>
</gene>